<dbReference type="InterPro" id="IPR010982">
    <property type="entry name" value="Lambda_DNA-bd_dom_sf"/>
</dbReference>
<dbReference type="AlphaFoldDB" id="A0A0R2BE29"/>
<feature type="region of interest" description="Disordered" evidence="4">
    <location>
        <begin position="1"/>
        <end position="35"/>
    </location>
</feature>
<keyword evidence="2" id="KW-0238">DNA-binding</keyword>
<dbReference type="Pfam" id="PF13377">
    <property type="entry name" value="Peripla_BP_3"/>
    <property type="match status" value="1"/>
</dbReference>
<dbReference type="PATRIC" id="fig|1423772.3.peg.382"/>
<gene>
    <name evidence="6" type="ORF">FC48_GL000347</name>
</gene>
<dbReference type="Gene3D" id="1.10.260.40">
    <property type="entry name" value="lambda repressor-like DNA-binding domains"/>
    <property type="match status" value="1"/>
</dbReference>
<evidence type="ECO:0000256" key="3">
    <source>
        <dbReference type="ARBA" id="ARBA00023163"/>
    </source>
</evidence>
<dbReference type="Pfam" id="PF00356">
    <property type="entry name" value="LacI"/>
    <property type="match status" value="1"/>
</dbReference>
<dbReference type="InterPro" id="IPR000843">
    <property type="entry name" value="HTH_LacI"/>
</dbReference>
<organism evidence="6 7">
    <name type="scientific">Ligilactobacillus murinus DSM 20452 = NBRC 14221</name>
    <dbReference type="NCBI Taxonomy" id="1423772"/>
    <lineage>
        <taxon>Bacteria</taxon>
        <taxon>Bacillati</taxon>
        <taxon>Bacillota</taxon>
        <taxon>Bacilli</taxon>
        <taxon>Lactobacillales</taxon>
        <taxon>Lactobacillaceae</taxon>
        <taxon>Ligilactobacillus</taxon>
    </lineage>
</organism>
<dbReference type="SUPFAM" id="SSF53822">
    <property type="entry name" value="Periplasmic binding protein-like I"/>
    <property type="match status" value="1"/>
</dbReference>
<dbReference type="InterPro" id="IPR046335">
    <property type="entry name" value="LacI/GalR-like_sensor"/>
</dbReference>
<sequence length="345" mass="37690">MKGGAQMATIKDVAKRAGVSPSTASRAMHDSPLISEETKDKVRQAMKELDYSPNFAAQNLANQTSNTIGVILPAREEAVGDNPFFIQIIQGLASICNAHAQLVSVASGQTTEELIKNIETMIKRGNITRFVFVYSQANDPVLEFIKQYPKIHYVVIGSPYTDKETTYYVDNDNFKAGYDATKFLLAKGATRIVYAHTDLSEKVQNARYKGYLAALSEVNITESPLCLSTECDDEIKNAKALDQMLSKTGGKVGVVACDDILAIEIQHLCDICEIEQSELALLGFNNSLLAKTARPALTSVEIFPRFLGSEAAALAISTKGNDKLKLETDHIVVPHKIVERASTKI</sequence>
<dbReference type="GO" id="GO:0000976">
    <property type="term" value="F:transcription cis-regulatory region binding"/>
    <property type="evidence" value="ECO:0007669"/>
    <property type="project" value="TreeGrafter"/>
</dbReference>
<name>A0A0R2BE29_9LACO</name>
<dbReference type="SMART" id="SM00354">
    <property type="entry name" value="HTH_LACI"/>
    <property type="match status" value="1"/>
</dbReference>
<dbReference type="EMBL" id="AYYN01000010">
    <property type="protein sequence ID" value="KRM77967.1"/>
    <property type="molecule type" value="Genomic_DNA"/>
</dbReference>
<dbReference type="PROSITE" id="PS00356">
    <property type="entry name" value="HTH_LACI_1"/>
    <property type="match status" value="1"/>
</dbReference>
<keyword evidence="1" id="KW-0805">Transcription regulation</keyword>
<feature type="domain" description="HTH lacI-type" evidence="5">
    <location>
        <begin position="8"/>
        <end position="62"/>
    </location>
</feature>
<dbReference type="InterPro" id="IPR028082">
    <property type="entry name" value="Peripla_BP_I"/>
</dbReference>
<accession>A0A0R2BE29</accession>
<dbReference type="Gene3D" id="3.40.50.2300">
    <property type="match status" value="2"/>
</dbReference>
<keyword evidence="3" id="KW-0804">Transcription</keyword>
<dbReference type="PANTHER" id="PTHR30146:SF109">
    <property type="entry name" value="HTH-TYPE TRANSCRIPTIONAL REGULATOR GALS"/>
    <property type="match status" value="1"/>
</dbReference>
<dbReference type="Proteomes" id="UP000051612">
    <property type="component" value="Unassembled WGS sequence"/>
</dbReference>
<evidence type="ECO:0000313" key="6">
    <source>
        <dbReference type="EMBL" id="KRM77967.1"/>
    </source>
</evidence>
<evidence type="ECO:0000256" key="4">
    <source>
        <dbReference type="SAM" id="MobiDB-lite"/>
    </source>
</evidence>
<comment type="caution">
    <text evidence="6">The sequence shown here is derived from an EMBL/GenBank/DDBJ whole genome shotgun (WGS) entry which is preliminary data.</text>
</comment>
<protein>
    <submittedName>
        <fullName evidence="6">LacI family regulatory protein</fullName>
    </submittedName>
</protein>
<dbReference type="CDD" id="cd01392">
    <property type="entry name" value="HTH_LacI"/>
    <property type="match status" value="1"/>
</dbReference>
<dbReference type="PANTHER" id="PTHR30146">
    <property type="entry name" value="LACI-RELATED TRANSCRIPTIONAL REPRESSOR"/>
    <property type="match status" value="1"/>
</dbReference>
<evidence type="ECO:0000256" key="2">
    <source>
        <dbReference type="ARBA" id="ARBA00023125"/>
    </source>
</evidence>
<reference evidence="6 7" key="1">
    <citation type="journal article" date="2015" name="Genome Announc.">
        <title>Expanding the biotechnology potential of lactobacilli through comparative genomics of 213 strains and associated genera.</title>
        <authorList>
            <person name="Sun Z."/>
            <person name="Harris H.M."/>
            <person name="McCann A."/>
            <person name="Guo C."/>
            <person name="Argimon S."/>
            <person name="Zhang W."/>
            <person name="Yang X."/>
            <person name="Jeffery I.B."/>
            <person name="Cooney J.C."/>
            <person name="Kagawa T.F."/>
            <person name="Liu W."/>
            <person name="Song Y."/>
            <person name="Salvetti E."/>
            <person name="Wrobel A."/>
            <person name="Rasinkangas P."/>
            <person name="Parkhill J."/>
            <person name="Rea M.C."/>
            <person name="O'Sullivan O."/>
            <person name="Ritari J."/>
            <person name="Douillard F.P."/>
            <person name="Paul Ross R."/>
            <person name="Yang R."/>
            <person name="Briner A.E."/>
            <person name="Felis G.E."/>
            <person name="de Vos W.M."/>
            <person name="Barrangou R."/>
            <person name="Klaenhammer T.R."/>
            <person name="Caufield P.W."/>
            <person name="Cui Y."/>
            <person name="Zhang H."/>
            <person name="O'Toole P.W."/>
        </authorList>
    </citation>
    <scope>NUCLEOTIDE SEQUENCE [LARGE SCALE GENOMIC DNA]</scope>
    <source>
        <strain evidence="6 7">DSM 20452</strain>
    </source>
</reference>
<dbReference type="PROSITE" id="PS50932">
    <property type="entry name" value="HTH_LACI_2"/>
    <property type="match status" value="1"/>
</dbReference>
<evidence type="ECO:0000313" key="7">
    <source>
        <dbReference type="Proteomes" id="UP000051612"/>
    </source>
</evidence>
<evidence type="ECO:0000259" key="5">
    <source>
        <dbReference type="PROSITE" id="PS50932"/>
    </source>
</evidence>
<dbReference type="GO" id="GO:0003700">
    <property type="term" value="F:DNA-binding transcription factor activity"/>
    <property type="evidence" value="ECO:0007669"/>
    <property type="project" value="TreeGrafter"/>
</dbReference>
<evidence type="ECO:0000256" key="1">
    <source>
        <dbReference type="ARBA" id="ARBA00023015"/>
    </source>
</evidence>
<proteinExistence type="predicted"/>
<dbReference type="SUPFAM" id="SSF47413">
    <property type="entry name" value="lambda repressor-like DNA-binding domains"/>
    <property type="match status" value="1"/>
</dbReference>